<protein>
    <submittedName>
        <fullName evidence="1">Uncharacterized protein</fullName>
    </submittedName>
</protein>
<dbReference type="RefSeq" id="WP_378320338.1">
    <property type="nucleotide sequence ID" value="NZ_JBHUHY010000011.1"/>
</dbReference>
<proteinExistence type="predicted"/>
<accession>A0ABW5AWH0</accession>
<keyword evidence="2" id="KW-1185">Reference proteome</keyword>
<reference evidence="2" key="1">
    <citation type="journal article" date="2019" name="Int. J. Syst. Evol. Microbiol.">
        <title>The Global Catalogue of Microorganisms (GCM) 10K type strain sequencing project: providing services to taxonomists for standard genome sequencing and annotation.</title>
        <authorList>
            <consortium name="The Broad Institute Genomics Platform"/>
            <consortium name="The Broad Institute Genome Sequencing Center for Infectious Disease"/>
            <person name="Wu L."/>
            <person name="Ma J."/>
        </authorList>
    </citation>
    <scope>NUCLEOTIDE SEQUENCE [LARGE SCALE GENOMIC DNA]</scope>
    <source>
        <strain evidence="2">DT92</strain>
    </source>
</reference>
<gene>
    <name evidence="1" type="ORF">ACFSJT_11140</name>
</gene>
<sequence length="153" mass="17972">MKYSKHQALILCFITTILVLSPIFQNWVDSPKDSFPLSYYPMFSKERKTTYGMYYLTAYDKNENKYIIPYRFAGSGGFNQVRRQIAKAAKSCNAQEFVMKVAEKVADRDDHPYADLSRIELVKGYYHLENYFKKNDTLPVHERVIALCSIERR</sequence>
<dbReference type="EMBL" id="JBHUHY010000011">
    <property type="protein sequence ID" value="MFD2187343.1"/>
    <property type="molecule type" value="Genomic_DNA"/>
</dbReference>
<comment type="caution">
    <text evidence="1">The sequence shown here is derived from an EMBL/GenBank/DDBJ whole genome shotgun (WGS) entry which is preliminary data.</text>
</comment>
<dbReference type="Proteomes" id="UP001597344">
    <property type="component" value="Unassembled WGS sequence"/>
</dbReference>
<evidence type="ECO:0000313" key="2">
    <source>
        <dbReference type="Proteomes" id="UP001597344"/>
    </source>
</evidence>
<evidence type="ECO:0000313" key="1">
    <source>
        <dbReference type="EMBL" id="MFD2187343.1"/>
    </source>
</evidence>
<organism evidence="1 2">
    <name type="scientific">Aquimarina celericrescens</name>
    <dbReference type="NCBI Taxonomy" id="1964542"/>
    <lineage>
        <taxon>Bacteria</taxon>
        <taxon>Pseudomonadati</taxon>
        <taxon>Bacteroidota</taxon>
        <taxon>Flavobacteriia</taxon>
        <taxon>Flavobacteriales</taxon>
        <taxon>Flavobacteriaceae</taxon>
        <taxon>Aquimarina</taxon>
    </lineage>
</organism>
<name>A0ABW5AWH0_9FLAO</name>